<dbReference type="Gene3D" id="3.60.21.60">
    <property type="match status" value="2"/>
</dbReference>
<organism evidence="10 11">
    <name type="scientific">Purpureocillium takamizusanense</name>
    <dbReference type="NCBI Taxonomy" id="2060973"/>
    <lineage>
        <taxon>Eukaryota</taxon>
        <taxon>Fungi</taxon>
        <taxon>Dikarya</taxon>
        <taxon>Ascomycota</taxon>
        <taxon>Pezizomycotina</taxon>
        <taxon>Sordariomycetes</taxon>
        <taxon>Hypocreomycetidae</taxon>
        <taxon>Hypocreales</taxon>
        <taxon>Ophiocordycipitaceae</taxon>
        <taxon>Purpureocillium</taxon>
    </lineage>
</organism>
<feature type="region of interest" description="Disordered" evidence="7">
    <location>
        <begin position="172"/>
        <end position="202"/>
    </location>
</feature>
<dbReference type="InterPro" id="IPR016722">
    <property type="entry name" value="DNA_pol_alpha_bsu"/>
</dbReference>
<accession>A0A9Q8QFQ1</accession>
<keyword evidence="5 6" id="KW-0539">Nucleus</keyword>
<dbReference type="EMBL" id="CP086357">
    <property type="protein sequence ID" value="UNI18835.1"/>
    <property type="molecule type" value="Genomic_DNA"/>
</dbReference>
<evidence type="ECO:0000313" key="11">
    <source>
        <dbReference type="Proteomes" id="UP000829364"/>
    </source>
</evidence>
<dbReference type="PANTHER" id="PTHR23061">
    <property type="entry name" value="DNA POLYMERASE 2 ALPHA 70 KDA SUBUNIT"/>
    <property type="match status" value="1"/>
</dbReference>
<dbReference type="GO" id="GO:0005658">
    <property type="term" value="C:alpha DNA polymerase:primase complex"/>
    <property type="evidence" value="ECO:0007669"/>
    <property type="project" value="TreeGrafter"/>
</dbReference>
<dbReference type="KEGG" id="ptkz:JDV02_005080"/>
<comment type="similarity">
    <text evidence="2 6">Belongs to the DNA polymerase alpha subunit B family.</text>
</comment>
<dbReference type="Proteomes" id="UP000829364">
    <property type="component" value="Chromosome 4"/>
</dbReference>
<evidence type="ECO:0000256" key="7">
    <source>
        <dbReference type="SAM" id="MobiDB-lite"/>
    </source>
</evidence>
<feature type="compositionally biased region" description="Low complexity" evidence="7">
    <location>
        <begin position="243"/>
        <end position="254"/>
    </location>
</feature>
<keyword evidence="10" id="KW-0548">Nucleotidyltransferase</keyword>
<evidence type="ECO:0000256" key="1">
    <source>
        <dbReference type="ARBA" id="ARBA00004123"/>
    </source>
</evidence>
<keyword evidence="10" id="KW-0808">Transferase</keyword>
<dbReference type="FunFam" id="3.60.21.60:FF:000005">
    <property type="entry name" value="DNA polymerase alpha subunit B"/>
    <property type="match status" value="1"/>
</dbReference>
<evidence type="ECO:0000256" key="3">
    <source>
        <dbReference type="ARBA" id="ARBA00018596"/>
    </source>
</evidence>
<dbReference type="GO" id="GO:0006270">
    <property type="term" value="P:DNA replication initiation"/>
    <property type="evidence" value="ECO:0007669"/>
    <property type="project" value="TreeGrafter"/>
</dbReference>
<evidence type="ECO:0000256" key="6">
    <source>
        <dbReference type="PIRNR" id="PIRNR018300"/>
    </source>
</evidence>
<feature type="domain" description="DNA polymerase alpha subunit B OB" evidence="9">
    <location>
        <begin position="326"/>
        <end position="433"/>
    </location>
</feature>
<evidence type="ECO:0000256" key="4">
    <source>
        <dbReference type="ARBA" id="ARBA00022705"/>
    </source>
</evidence>
<dbReference type="OrthoDB" id="336885at2759"/>
<dbReference type="Pfam" id="PF22062">
    <property type="entry name" value="OB_DPOA2"/>
    <property type="match status" value="1"/>
</dbReference>
<dbReference type="RefSeq" id="XP_047842316.1">
    <property type="nucleotide sequence ID" value="XM_047986336.1"/>
</dbReference>
<reference evidence="10" key="1">
    <citation type="submission" date="2021-11" db="EMBL/GenBank/DDBJ databases">
        <title>Purpureocillium_takamizusanense_genome.</title>
        <authorList>
            <person name="Nguyen N.-H."/>
        </authorList>
    </citation>
    <scope>NUCLEOTIDE SEQUENCE</scope>
    <source>
        <strain evidence="10">PT3</strain>
    </source>
</reference>
<dbReference type="PIRSF" id="PIRSF018300">
    <property type="entry name" value="DNA_pol_alph_2"/>
    <property type="match status" value="1"/>
</dbReference>
<evidence type="ECO:0000259" key="8">
    <source>
        <dbReference type="Pfam" id="PF04042"/>
    </source>
</evidence>
<evidence type="ECO:0000313" key="10">
    <source>
        <dbReference type="EMBL" id="UNI18835.1"/>
    </source>
</evidence>
<feature type="region of interest" description="Disordered" evidence="7">
    <location>
        <begin position="216"/>
        <end position="258"/>
    </location>
</feature>
<keyword evidence="11" id="KW-1185">Reference proteome</keyword>
<name>A0A9Q8QFQ1_9HYPO</name>
<comment type="function">
    <text evidence="6">Accessory subunit of the DNA polymerase alpha complex (also known as the alpha DNA polymerase-primase complex) which plays an essential role in the initiation of DNA synthesis.</text>
</comment>
<dbReference type="PANTHER" id="PTHR23061:SF12">
    <property type="entry name" value="DNA POLYMERASE ALPHA SUBUNIT B"/>
    <property type="match status" value="1"/>
</dbReference>
<dbReference type="InterPro" id="IPR054300">
    <property type="entry name" value="OB_DPOA2"/>
</dbReference>
<dbReference type="InterPro" id="IPR007185">
    <property type="entry name" value="DNA_pol_a/d/e_bsu"/>
</dbReference>
<feature type="domain" description="DNA polymerase alpha/delta/epsilon subunit B" evidence="8">
    <location>
        <begin position="472"/>
        <end position="709"/>
    </location>
</feature>
<evidence type="ECO:0000256" key="5">
    <source>
        <dbReference type="ARBA" id="ARBA00023242"/>
    </source>
</evidence>
<evidence type="ECO:0000256" key="2">
    <source>
        <dbReference type="ARBA" id="ARBA00007299"/>
    </source>
</evidence>
<comment type="subcellular location">
    <subcellularLocation>
        <location evidence="1 6">Nucleus</location>
    </subcellularLocation>
</comment>
<dbReference type="GO" id="GO:0003887">
    <property type="term" value="F:DNA-directed DNA polymerase activity"/>
    <property type="evidence" value="ECO:0007669"/>
    <property type="project" value="UniProtKB-KW"/>
</dbReference>
<proteinExistence type="inferred from homology"/>
<keyword evidence="10" id="KW-0239">DNA-directed DNA polymerase</keyword>
<evidence type="ECO:0000259" key="9">
    <source>
        <dbReference type="Pfam" id="PF22062"/>
    </source>
</evidence>
<dbReference type="AlphaFoldDB" id="A0A9Q8QFQ1"/>
<dbReference type="GO" id="GO:0003677">
    <property type="term" value="F:DNA binding"/>
    <property type="evidence" value="ECO:0007669"/>
    <property type="project" value="InterPro"/>
</dbReference>
<keyword evidence="4 6" id="KW-0235">DNA replication</keyword>
<dbReference type="Pfam" id="PF04042">
    <property type="entry name" value="DNA_pol_E_B"/>
    <property type="match status" value="1"/>
</dbReference>
<dbReference type="GeneID" id="72067030"/>
<feature type="compositionally biased region" description="Low complexity" evidence="7">
    <location>
        <begin position="220"/>
        <end position="233"/>
    </location>
</feature>
<sequence>MWLAVRDIKLTGHPAPLATVEMQSCSWTHQWGGHLTRFSCDASPSRVLHTPHHPSTTEAATQYHDRSISQLKVSKGSESVWHRSRRQALHRRHAAKPTRLPIMADAEIQSRFAPPNKPLEPDVVAELQSMMRLHDLPAEDLYYKWDSYCIKLDLDAQDVSLRHVRGLKQSIQDELDRDSRRQHAQQQVRTERKVNATPKAGGADVFGMLDGLVPSTPATGASKLSRGAGSASAARRRIDTPKGGAAAGSSPAGGMKDQLNAMHGVSVSSFSDRTNPGEVIEILNNQLPAAEAPMAPYAEPRIKLAASSDQKKMAYRPLAMKLSEASEILDDRIDDFLALVQEHHQLEDSAFGNAAAQSTTEVVAVGRIASDSLEGKLNAASLVLETSRRTGMGFRVPLRTDRLRAWSCFPGQIVALRGSNATGNEFVVNEVLEIPLLPNAASSAATLEGVKEKLRGGPDAMESDAEPAPLSIIFASGPYTADDNLDYEPLHALCSQAADSYADALVLTGPFLDIDHPLIATGDFDLPDEANHDPDTATMATVFRYLVAPAFTRLASANPHLTVVLVPSVRDVLAKHVSWPQDTVPRKELGLPKSVRIVTNPMTLSVNEMVLGVSSQDVLYELRAEELAPPKTAAGAGGDLMSRLVRYLVEQRHYFPLWPAADRARLPKTGTEEGVATGAVLDVSYLKLGEMVNVRPDVMLVPSALPPFARVVESVLAVNPGYLSKRRGAGTYARMTLHPPKTEGEHGDTMLGHKVFHRARVEIVRI</sequence>
<protein>
    <recommendedName>
        <fullName evidence="3 6">DNA polymerase alpha subunit B</fullName>
    </recommendedName>
</protein>
<dbReference type="FunFam" id="3.60.21.60:FF:000008">
    <property type="entry name" value="DNA polymerase alpha subunit B"/>
    <property type="match status" value="1"/>
</dbReference>
<gene>
    <name evidence="10" type="primary">POL12</name>
    <name evidence="10" type="ORF">JDV02_005080</name>
</gene>